<keyword evidence="4" id="KW-1185">Reference proteome</keyword>
<dbReference type="InterPro" id="IPR018704">
    <property type="entry name" value="SecYEG/CpoB_TPR"/>
</dbReference>
<sequence>MSNPDSFIDEVSEEVRRDRLFGYLRRYGWIGLVIVLLIVGGAAAWEWRRSQIEAQAQARGDALRAALAEPDAAARVAALEPVAQAEPGAPVAALALAAEQQAAGESAAAVATLDALAGHGETPEIYRDIAALKSLLIDSERTAEDRLMALEALASPGAPLRMLALEQIALVRLEQGDTEAAIEQLRAIVEDAEATGDLRDRATSLMVALGVTPETAARPVAPSE</sequence>
<evidence type="ECO:0000313" key="4">
    <source>
        <dbReference type="Proteomes" id="UP000576152"/>
    </source>
</evidence>
<dbReference type="Pfam" id="PF09976">
    <property type="entry name" value="TPR_21"/>
    <property type="match status" value="1"/>
</dbReference>
<evidence type="ECO:0000259" key="2">
    <source>
        <dbReference type="Pfam" id="PF09976"/>
    </source>
</evidence>
<name>A0ABR6HKD9_9RHOB</name>
<keyword evidence="1" id="KW-0812">Transmembrane</keyword>
<dbReference type="EMBL" id="JACIBX010000001">
    <property type="protein sequence ID" value="MBB3711006.1"/>
    <property type="molecule type" value="Genomic_DNA"/>
</dbReference>
<dbReference type="RefSeq" id="WP_183469638.1">
    <property type="nucleotide sequence ID" value="NZ_JACIBX010000001.1"/>
</dbReference>
<accession>A0ABR6HKD9</accession>
<keyword evidence="1" id="KW-1133">Transmembrane helix</keyword>
<feature type="domain" description="Ancillary SecYEG translocon subunit/Cell division coordinator CpoB TPR" evidence="2">
    <location>
        <begin position="30"/>
        <end position="139"/>
    </location>
</feature>
<evidence type="ECO:0000313" key="3">
    <source>
        <dbReference type="EMBL" id="MBB3711006.1"/>
    </source>
</evidence>
<dbReference type="Proteomes" id="UP000576152">
    <property type="component" value="Unassembled WGS sequence"/>
</dbReference>
<keyword evidence="1" id="KW-0472">Membrane</keyword>
<organism evidence="3 4">
    <name type="scientific">Limimaricola variabilis</name>
    <dbReference type="NCBI Taxonomy" id="1492771"/>
    <lineage>
        <taxon>Bacteria</taxon>
        <taxon>Pseudomonadati</taxon>
        <taxon>Pseudomonadota</taxon>
        <taxon>Alphaproteobacteria</taxon>
        <taxon>Rhodobacterales</taxon>
        <taxon>Paracoccaceae</taxon>
        <taxon>Limimaricola</taxon>
    </lineage>
</organism>
<reference evidence="3 4" key="1">
    <citation type="submission" date="2020-08" db="EMBL/GenBank/DDBJ databases">
        <title>Genomic Encyclopedia of Type Strains, Phase III (KMG-III): the genomes of soil and plant-associated and newly described type strains.</title>
        <authorList>
            <person name="Whitman W."/>
        </authorList>
    </citation>
    <scope>NUCLEOTIDE SEQUENCE [LARGE SCALE GENOMIC DNA]</scope>
    <source>
        <strain evidence="3 4">CECT 8572</strain>
    </source>
</reference>
<comment type="caution">
    <text evidence="3">The sequence shown here is derived from an EMBL/GenBank/DDBJ whole genome shotgun (WGS) entry which is preliminary data.</text>
</comment>
<protein>
    <recommendedName>
        <fullName evidence="2">Ancillary SecYEG translocon subunit/Cell division coordinator CpoB TPR domain-containing protein</fullName>
    </recommendedName>
</protein>
<proteinExistence type="predicted"/>
<gene>
    <name evidence="3" type="ORF">FHS00_000559</name>
</gene>
<evidence type="ECO:0000256" key="1">
    <source>
        <dbReference type="SAM" id="Phobius"/>
    </source>
</evidence>
<feature type="transmembrane region" description="Helical" evidence="1">
    <location>
        <begin position="27"/>
        <end position="45"/>
    </location>
</feature>